<dbReference type="NCBIfam" id="TIGR03317">
    <property type="entry name" value="ygfZ_signature"/>
    <property type="match status" value="1"/>
</dbReference>
<dbReference type="InterPro" id="IPR006222">
    <property type="entry name" value="GCVT_N"/>
</dbReference>
<dbReference type="AlphaFoldDB" id="A0A928V6I1"/>
<gene>
    <name evidence="2" type="ORF">C4F51_12825</name>
</gene>
<dbReference type="Gene3D" id="3.30.70.1630">
    <property type="match status" value="1"/>
</dbReference>
<evidence type="ECO:0000313" key="3">
    <source>
        <dbReference type="Proteomes" id="UP000652567"/>
    </source>
</evidence>
<dbReference type="PANTHER" id="PTHR22602">
    <property type="entry name" value="TRANSFERASE CAF17, MITOCHONDRIAL-RELATED"/>
    <property type="match status" value="1"/>
</dbReference>
<reference evidence="2" key="1">
    <citation type="submission" date="2018-07" db="EMBL/GenBank/DDBJ databases">
        <title>Genome assembly of strain Ka43.</title>
        <authorList>
            <person name="Kukolya J."/>
            <person name="Nagy I."/>
            <person name="Horvath B."/>
            <person name="Toth A."/>
        </authorList>
    </citation>
    <scope>NUCLEOTIDE SEQUENCE</scope>
    <source>
        <strain evidence="2">KB43</strain>
    </source>
</reference>
<dbReference type="EMBL" id="PRDL01000001">
    <property type="protein sequence ID" value="MBE8718070.1"/>
    <property type="molecule type" value="Genomic_DNA"/>
</dbReference>
<dbReference type="InterPro" id="IPR045179">
    <property type="entry name" value="YgfZ/GcvT"/>
</dbReference>
<organism evidence="2 3">
    <name type="scientific">Cellvibrio polysaccharolyticus</name>
    <dbReference type="NCBI Taxonomy" id="2082724"/>
    <lineage>
        <taxon>Bacteria</taxon>
        <taxon>Pseudomonadati</taxon>
        <taxon>Pseudomonadota</taxon>
        <taxon>Gammaproteobacteria</taxon>
        <taxon>Cellvibrionales</taxon>
        <taxon>Cellvibrionaceae</taxon>
        <taxon>Cellvibrio</taxon>
    </lineage>
</organism>
<keyword evidence="3" id="KW-1185">Reference proteome</keyword>
<accession>A0A928V6I1</accession>
<dbReference type="GO" id="GO:0016226">
    <property type="term" value="P:iron-sulfur cluster assembly"/>
    <property type="evidence" value="ECO:0007669"/>
    <property type="project" value="TreeGrafter"/>
</dbReference>
<dbReference type="Gene3D" id="3.30.70.1400">
    <property type="entry name" value="Aminomethyltransferase beta-barrel domains"/>
    <property type="match status" value="1"/>
</dbReference>
<sequence>MEPDAMSALTISDTLATTTDSLQLIELDHQGILGIEGPDAVKFLQGQVTCDIRDLASPVSRAGAQCTPKGRMLSSFRVLQSQPETLLLRADTAMLEAIQKDLGKYIVFSKARLSNRSEHYRLLGITGAGAAKYVEEISGQTFSGNDAWLKYRQSFFIQLDEQRVECWLASEDAVQLTSQLGTRTTKAPANSWTLATIRAGFGEVYPETRELFTPQSLNYQLVNAINFRKGCYTGQEIVARLHYKATLKRHMYRVTFRLPDGFSLPTPGAGIVDAQGKTLGELVVAAVDRNNTAEALVVVPDNQLEHLYLAQHPEIQLTRLDLPYLIPLENDH</sequence>
<dbReference type="InterPro" id="IPR017703">
    <property type="entry name" value="YgfZ/GCV_T_CS"/>
</dbReference>
<protein>
    <submittedName>
        <fullName evidence="2">Folate-binding protein</fullName>
    </submittedName>
</protein>
<comment type="caution">
    <text evidence="2">The sequence shown here is derived from an EMBL/GenBank/DDBJ whole genome shotgun (WGS) entry which is preliminary data.</text>
</comment>
<dbReference type="Pfam" id="PF01571">
    <property type="entry name" value="GCV_T"/>
    <property type="match status" value="1"/>
</dbReference>
<name>A0A928V6I1_9GAMM</name>
<evidence type="ECO:0000313" key="2">
    <source>
        <dbReference type="EMBL" id="MBE8718070.1"/>
    </source>
</evidence>
<dbReference type="Proteomes" id="UP000652567">
    <property type="component" value="Unassembled WGS sequence"/>
</dbReference>
<feature type="domain" description="GCVT N-terminal" evidence="1">
    <location>
        <begin position="15"/>
        <end position="163"/>
    </location>
</feature>
<dbReference type="PANTHER" id="PTHR22602:SF0">
    <property type="entry name" value="TRANSFERASE CAF17, MITOCHONDRIAL-RELATED"/>
    <property type="match status" value="1"/>
</dbReference>
<dbReference type="Gene3D" id="2.40.30.160">
    <property type="match status" value="1"/>
</dbReference>
<proteinExistence type="predicted"/>
<evidence type="ECO:0000259" key="1">
    <source>
        <dbReference type="Pfam" id="PF01571"/>
    </source>
</evidence>
<dbReference type="SUPFAM" id="SSF103025">
    <property type="entry name" value="Folate-binding domain"/>
    <property type="match status" value="1"/>
</dbReference>